<organism evidence="3 4">
    <name type="scientific">Absidia repens</name>
    <dbReference type="NCBI Taxonomy" id="90262"/>
    <lineage>
        <taxon>Eukaryota</taxon>
        <taxon>Fungi</taxon>
        <taxon>Fungi incertae sedis</taxon>
        <taxon>Mucoromycota</taxon>
        <taxon>Mucoromycotina</taxon>
        <taxon>Mucoromycetes</taxon>
        <taxon>Mucorales</taxon>
        <taxon>Cunninghamellaceae</taxon>
        <taxon>Absidia</taxon>
    </lineage>
</organism>
<name>A0A1X2IGD0_9FUNG</name>
<accession>A0A1X2IGD0</accession>
<dbReference type="AlphaFoldDB" id="A0A1X2IGD0"/>
<dbReference type="Proteomes" id="UP000193560">
    <property type="component" value="Unassembled WGS sequence"/>
</dbReference>
<sequence>MPCSQHLSAVHHKPKPSDHLNPSRRRERLLVGEGRKPVIIRHHFPWKTSQVYTILIVIVVPSLFPLNVWGEGHQEYQSYEQLGGRSPQSIRGFFRLG</sequence>
<comment type="caution">
    <text evidence="3">The sequence shown here is derived from an EMBL/GenBank/DDBJ whole genome shotgun (WGS) entry which is preliminary data.</text>
</comment>
<feature type="region of interest" description="Disordered" evidence="1">
    <location>
        <begin position="1"/>
        <end position="24"/>
    </location>
</feature>
<reference evidence="3 4" key="1">
    <citation type="submission" date="2016-07" db="EMBL/GenBank/DDBJ databases">
        <title>Pervasive Adenine N6-methylation of Active Genes in Fungi.</title>
        <authorList>
            <consortium name="DOE Joint Genome Institute"/>
            <person name="Mondo S.J."/>
            <person name="Dannebaum R.O."/>
            <person name="Kuo R.C."/>
            <person name="Labutti K."/>
            <person name="Haridas S."/>
            <person name="Kuo A."/>
            <person name="Salamov A."/>
            <person name="Ahrendt S.R."/>
            <person name="Lipzen A."/>
            <person name="Sullivan W."/>
            <person name="Andreopoulos W.B."/>
            <person name="Clum A."/>
            <person name="Lindquist E."/>
            <person name="Daum C."/>
            <person name="Ramamoorthy G.K."/>
            <person name="Gryganskyi A."/>
            <person name="Culley D."/>
            <person name="Magnuson J.K."/>
            <person name="James T.Y."/>
            <person name="O'Malley M.A."/>
            <person name="Stajich J.E."/>
            <person name="Spatafora J.W."/>
            <person name="Visel A."/>
            <person name="Grigoriev I.V."/>
        </authorList>
    </citation>
    <scope>NUCLEOTIDE SEQUENCE [LARGE SCALE GENOMIC DNA]</scope>
    <source>
        <strain evidence="3 4">NRRL 1336</strain>
    </source>
</reference>
<feature type="transmembrane region" description="Helical" evidence="2">
    <location>
        <begin position="51"/>
        <end position="70"/>
    </location>
</feature>
<keyword evidence="2" id="KW-0812">Transmembrane</keyword>
<evidence type="ECO:0000256" key="1">
    <source>
        <dbReference type="SAM" id="MobiDB-lite"/>
    </source>
</evidence>
<protein>
    <submittedName>
        <fullName evidence="3">Uncharacterized protein</fullName>
    </submittedName>
</protein>
<evidence type="ECO:0000313" key="3">
    <source>
        <dbReference type="EMBL" id="ORZ15879.1"/>
    </source>
</evidence>
<evidence type="ECO:0000256" key="2">
    <source>
        <dbReference type="SAM" id="Phobius"/>
    </source>
</evidence>
<gene>
    <name evidence="3" type="ORF">BCR42DRAFT_416084</name>
</gene>
<dbReference type="EMBL" id="MCGE01000012">
    <property type="protein sequence ID" value="ORZ15879.1"/>
    <property type="molecule type" value="Genomic_DNA"/>
</dbReference>
<proteinExistence type="predicted"/>
<keyword evidence="2" id="KW-0472">Membrane</keyword>
<keyword evidence="2" id="KW-1133">Transmembrane helix</keyword>
<evidence type="ECO:0000313" key="4">
    <source>
        <dbReference type="Proteomes" id="UP000193560"/>
    </source>
</evidence>
<keyword evidence="4" id="KW-1185">Reference proteome</keyword>